<sequence>MKLRWLAAQSHPNHQAPLLLLPLSHISLTLRHVWGREEGLKREHPSLGALAKYGAEGSDRSNHKQVPDGLHQIAGKKNQLVILLWNKKKSGTGTNIFSHTPTPQDRKDGSIA</sequence>
<feature type="compositionally biased region" description="Polar residues" evidence="1">
    <location>
        <begin position="91"/>
        <end position="103"/>
    </location>
</feature>
<protein>
    <submittedName>
        <fullName evidence="2">Uncharacterized protein</fullName>
    </submittedName>
</protein>
<evidence type="ECO:0000313" key="3">
    <source>
        <dbReference type="Proteomes" id="UP000267251"/>
    </source>
</evidence>
<name>A0A4P9Y2A1_9FUNG</name>
<evidence type="ECO:0000256" key="1">
    <source>
        <dbReference type="SAM" id="MobiDB-lite"/>
    </source>
</evidence>
<dbReference type="AlphaFoldDB" id="A0A4P9Y2A1"/>
<dbReference type="EMBL" id="KZ988138">
    <property type="protein sequence ID" value="RKP12998.1"/>
    <property type="molecule type" value="Genomic_DNA"/>
</dbReference>
<keyword evidence="3" id="KW-1185">Reference proteome</keyword>
<organism evidence="2 3">
    <name type="scientific">Piptocephalis cylindrospora</name>
    <dbReference type="NCBI Taxonomy" id="1907219"/>
    <lineage>
        <taxon>Eukaryota</taxon>
        <taxon>Fungi</taxon>
        <taxon>Fungi incertae sedis</taxon>
        <taxon>Zoopagomycota</taxon>
        <taxon>Zoopagomycotina</taxon>
        <taxon>Zoopagomycetes</taxon>
        <taxon>Zoopagales</taxon>
        <taxon>Piptocephalidaceae</taxon>
        <taxon>Piptocephalis</taxon>
    </lineage>
</organism>
<accession>A0A4P9Y2A1</accession>
<dbReference type="Proteomes" id="UP000267251">
    <property type="component" value="Unassembled WGS sequence"/>
</dbReference>
<proteinExistence type="predicted"/>
<reference evidence="3" key="1">
    <citation type="journal article" date="2018" name="Nat. Microbiol.">
        <title>Leveraging single-cell genomics to expand the fungal tree of life.</title>
        <authorList>
            <person name="Ahrendt S.R."/>
            <person name="Quandt C.A."/>
            <person name="Ciobanu D."/>
            <person name="Clum A."/>
            <person name="Salamov A."/>
            <person name="Andreopoulos B."/>
            <person name="Cheng J.F."/>
            <person name="Woyke T."/>
            <person name="Pelin A."/>
            <person name="Henrissat B."/>
            <person name="Reynolds N.K."/>
            <person name="Benny G.L."/>
            <person name="Smith M.E."/>
            <person name="James T.Y."/>
            <person name="Grigoriev I.V."/>
        </authorList>
    </citation>
    <scope>NUCLEOTIDE SEQUENCE [LARGE SCALE GENOMIC DNA]</scope>
</reference>
<feature type="region of interest" description="Disordered" evidence="1">
    <location>
        <begin position="91"/>
        <end position="112"/>
    </location>
</feature>
<evidence type="ECO:0000313" key="2">
    <source>
        <dbReference type="EMBL" id="RKP12998.1"/>
    </source>
</evidence>
<gene>
    <name evidence="2" type="ORF">BJ684DRAFT_16561</name>
</gene>